<name>A0A5C6NLK6_9TELE</name>
<evidence type="ECO:0000256" key="2">
    <source>
        <dbReference type="ARBA" id="ARBA00009671"/>
    </source>
</evidence>
<protein>
    <recommendedName>
        <fullName evidence="8">Anoctamin</fullName>
    </recommendedName>
</protein>
<feature type="compositionally biased region" description="Pro residues" evidence="9">
    <location>
        <begin position="1059"/>
        <end position="1085"/>
    </location>
</feature>
<keyword evidence="13" id="KW-1185">Reference proteome</keyword>
<feature type="transmembrane region" description="Helical" evidence="8">
    <location>
        <begin position="629"/>
        <end position="658"/>
    </location>
</feature>
<evidence type="ECO:0000256" key="3">
    <source>
        <dbReference type="ARBA" id="ARBA00022475"/>
    </source>
</evidence>
<accession>A0A5C6NLK6</accession>
<keyword evidence="3" id="KW-1003">Cell membrane</keyword>
<feature type="transmembrane region" description="Helical" evidence="8">
    <location>
        <begin position="542"/>
        <end position="563"/>
    </location>
</feature>
<dbReference type="GO" id="GO:0005886">
    <property type="term" value="C:plasma membrane"/>
    <property type="evidence" value="ECO:0007669"/>
    <property type="project" value="UniProtKB-SubCell"/>
</dbReference>
<evidence type="ECO:0000313" key="13">
    <source>
        <dbReference type="Proteomes" id="UP000324091"/>
    </source>
</evidence>
<dbReference type="PANTHER" id="PTHR12308:SF37">
    <property type="entry name" value="ANOCTAMIN-9"/>
    <property type="match status" value="1"/>
</dbReference>
<dbReference type="EMBL" id="RHFK02000012">
    <property type="protein sequence ID" value="TWW67000.1"/>
    <property type="molecule type" value="Genomic_DNA"/>
</dbReference>
<feature type="compositionally biased region" description="Basic and acidic residues" evidence="9">
    <location>
        <begin position="1086"/>
        <end position="1095"/>
    </location>
</feature>
<evidence type="ECO:0000256" key="9">
    <source>
        <dbReference type="SAM" id="MobiDB-lite"/>
    </source>
</evidence>
<dbReference type="AlphaFoldDB" id="A0A5C6NLK6"/>
<proteinExistence type="inferred from homology"/>
<feature type="transmembrane region" description="Helical" evidence="8">
    <location>
        <begin position="297"/>
        <end position="320"/>
    </location>
</feature>
<feature type="transmembrane region" description="Helical" evidence="8">
    <location>
        <begin position="892"/>
        <end position="918"/>
    </location>
</feature>
<dbReference type="Proteomes" id="UP000324091">
    <property type="component" value="Chromosome 2"/>
</dbReference>
<organism evidence="12 13">
    <name type="scientific">Takifugu flavidus</name>
    <name type="common">sansaifugu</name>
    <dbReference type="NCBI Taxonomy" id="433684"/>
    <lineage>
        <taxon>Eukaryota</taxon>
        <taxon>Metazoa</taxon>
        <taxon>Chordata</taxon>
        <taxon>Craniata</taxon>
        <taxon>Vertebrata</taxon>
        <taxon>Euteleostomi</taxon>
        <taxon>Actinopterygii</taxon>
        <taxon>Neopterygii</taxon>
        <taxon>Teleostei</taxon>
        <taxon>Neoteleostei</taxon>
        <taxon>Acanthomorphata</taxon>
        <taxon>Eupercaria</taxon>
        <taxon>Tetraodontiformes</taxon>
        <taxon>Tetradontoidea</taxon>
        <taxon>Tetraodontidae</taxon>
        <taxon>Takifugu</taxon>
    </lineage>
</organism>
<dbReference type="Pfam" id="PF04547">
    <property type="entry name" value="Anoctamin"/>
    <property type="match status" value="2"/>
</dbReference>
<evidence type="ECO:0000259" key="10">
    <source>
        <dbReference type="Pfam" id="PF04547"/>
    </source>
</evidence>
<dbReference type="Pfam" id="PF16178">
    <property type="entry name" value="Anoct_dimer"/>
    <property type="match status" value="1"/>
</dbReference>
<comment type="subcellular location">
    <subcellularLocation>
        <location evidence="1">Cell membrane</location>
        <topology evidence="1">Multi-pass membrane protein</topology>
    </subcellularLocation>
    <subcellularLocation>
        <location evidence="8">Membrane</location>
        <topology evidence="8">Multi-pass membrane protein</topology>
    </subcellularLocation>
</comment>
<evidence type="ECO:0000259" key="11">
    <source>
        <dbReference type="Pfam" id="PF16178"/>
    </source>
</evidence>
<comment type="caution">
    <text evidence="8">Lacks conserved residue(s) required for the propagation of feature annotation.</text>
</comment>
<evidence type="ECO:0000256" key="8">
    <source>
        <dbReference type="RuleBase" id="RU280814"/>
    </source>
</evidence>
<feature type="region of interest" description="Disordered" evidence="9">
    <location>
        <begin position="1059"/>
        <end position="1130"/>
    </location>
</feature>
<keyword evidence="7" id="KW-0325">Glycoprotein</keyword>
<keyword evidence="4 8" id="KW-0812">Transmembrane</keyword>
<feature type="domain" description="Anoctamin transmembrane" evidence="10">
    <location>
        <begin position="838"/>
        <end position="1057"/>
    </location>
</feature>
<feature type="compositionally biased region" description="Basic and acidic residues" evidence="9">
    <location>
        <begin position="1110"/>
        <end position="1124"/>
    </location>
</feature>
<evidence type="ECO:0000256" key="7">
    <source>
        <dbReference type="ARBA" id="ARBA00023180"/>
    </source>
</evidence>
<feature type="transmembrane region" description="Helical" evidence="8">
    <location>
        <begin position="340"/>
        <end position="360"/>
    </location>
</feature>
<sequence length="1242" mass="137172">MCNRTEERFELWSRRKDGSSDPLLPSLPAQRTFDYVLVAHKQEDETDQKALRQTAFIQQLENKNFNVSKIVHDDKVFYGLRAPSEIFEEYQYLLKVSDSCNWCGDVKGAVTQATRIRLVNFIVNETFINTGENLKELLMKGVFETMFCLHEKKKQKKLKKKWARWSALFTGQPFNDVKSYFGEKVALYYLWLGWYTWLLVPAAILGVVIFLYGLAFFNTNPLILEVCESSVIMCPRCDNICKVWQLSDTCSYAKVSYPMLRSATCSTTRELLPLPCSWPSGVSRSAPHSAPRSAPHLLLALLFALLLALLLTCSSLCSSLAPRSALRSAPRSVPRSAPHLLFTLLLTCSSLCSSLCSSPAPHLLLTCSSLCSSLFLTCSSPAPHPLLALLLTCSSLCSSPAPHLLFTLLFTLLLTCSRSAPHCSSLCSSPAPRSPPHSAPHPLLALLFTLLFALLFTLLLTRSSPAPRSAPHLLFTLLLTCSSLCSSLCSSPALRSALHLLLTCSSLALHSALHSAPHLLLALLLTCSSLALHSALHSAPHLLFALLFTLLLTRSSLLLALLLTRSSPALHLLLTCSSLCSSLCYSLCSRLLFTLLLTCSSLALHSALHSAPHLLLTRSSLLLARCSSLLFTLLLTAPHLLFTLLLTCSSLCSSPALHSAPHLLLALLSPCSSLCSSPAPHLLLALLLTCSSLLLTCPRSAPHRSSPAPHLLLTRSSLCSSPAPRSAPHLLLALLLTRSSPAPHLVLALLLTCSSLCSSPALHSAPHLLLTCSSPAPRFLLNCSSPAPHLILALLLALLLTCSSPAPRSAPHLLFTLLLTCSSLSSSPCPHLLLAVSPATLFLELWKRHRARHVSEWKVYDWCEEEEELILDIVNDPNCKPRHFQHSYLRSAVVLVLVTLMLMLIIGLAQALVVFRVIAAPLMSESSWAFIRDHANTVAVTLGAVLHYLTIQLMTRVNRWVAFKLCEIEKTNSFAATERSFTVKMFTFQFFTLFSSLFYVAFFLGRINGHPGNYMRIARWRLEECHPSGCLTDLFIQMFVIMLLKQTLNNIFEFTVPPSPPPIDPSPPPRGPSPPPIDPSPPPRDPSPHSPRDPIHPPIDPRPPPIDPRPPPRDPIHPPPRDPHPTSATPPPEKSLFCLFSWVKNCLRRNTANKLQRKCGQCYRKACRDEQGCVEPCDICKLQDWLRNYHMADTDAFSLFNEFLEMGESMPPPSRFELDLLRSVTKCSPPRGSSSVVAMWRL</sequence>
<evidence type="ECO:0000256" key="1">
    <source>
        <dbReference type="ARBA" id="ARBA00004651"/>
    </source>
</evidence>
<comment type="caution">
    <text evidence="12">The sequence shown here is derived from an EMBL/GenBank/DDBJ whole genome shotgun (WGS) entry which is preliminary data.</text>
</comment>
<dbReference type="GO" id="GO:0046983">
    <property type="term" value="F:protein dimerization activity"/>
    <property type="evidence" value="ECO:0007669"/>
    <property type="project" value="InterPro"/>
</dbReference>
<feature type="domain" description="Anoctamin dimerisation" evidence="11">
    <location>
        <begin position="109"/>
        <end position="173"/>
    </location>
</feature>
<feature type="domain" description="Anoctamin transmembrane" evidence="10">
    <location>
        <begin position="177"/>
        <end position="223"/>
    </location>
</feature>
<evidence type="ECO:0000256" key="4">
    <source>
        <dbReference type="ARBA" id="ARBA00022692"/>
    </source>
</evidence>
<keyword evidence="6 8" id="KW-0472">Membrane</keyword>
<dbReference type="GO" id="GO:0005254">
    <property type="term" value="F:chloride channel activity"/>
    <property type="evidence" value="ECO:0007669"/>
    <property type="project" value="TreeGrafter"/>
</dbReference>
<feature type="compositionally biased region" description="Pro residues" evidence="9">
    <location>
        <begin position="1096"/>
        <end position="1109"/>
    </location>
</feature>
<reference evidence="12 13" key="1">
    <citation type="submission" date="2019-04" db="EMBL/GenBank/DDBJ databases">
        <title>Chromosome genome assembly for Takifugu flavidus.</title>
        <authorList>
            <person name="Xiao S."/>
        </authorList>
    </citation>
    <scope>NUCLEOTIDE SEQUENCE [LARGE SCALE GENOMIC DNA]</scope>
    <source>
        <strain evidence="12">HTHZ2018</strain>
        <tissue evidence="12">Muscle</tissue>
    </source>
</reference>
<evidence type="ECO:0000256" key="6">
    <source>
        <dbReference type="ARBA" id="ARBA00023136"/>
    </source>
</evidence>
<evidence type="ECO:0000256" key="5">
    <source>
        <dbReference type="ARBA" id="ARBA00022989"/>
    </source>
</evidence>
<keyword evidence="5 8" id="KW-1133">Transmembrane helix</keyword>
<feature type="transmembrane region" description="Helical" evidence="8">
    <location>
        <begin position="473"/>
        <end position="495"/>
    </location>
</feature>
<evidence type="ECO:0000313" key="12">
    <source>
        <dbReference type="EMBL" id="TWW67000.1"/>
    </source>
</evidence>
<feature type="transmembrane region" description="Helical" evidence="8">
    <location>
        <begin position="188"/>
        <end position="215"/>
    </location>
</feature>
<dbReference type="PANTHER" id="PTHR12308">
    <property type="entry name" value="ANOCTAMIN"/>
    <property type="match status" value="1"/>
</dbReference>
<dbReference type="InterPro" id="IPR007632">
    <property type="entry name" value="Anoctamin"/>
</dbReference>
<feature type="transmembrane region" description="Helical" evidence="8">
    <location>
        <begin position="515"/>
        <end position="535"/>
    </location>
</feature>
<dbReference type="InterPro" id="IPR049452">
    <property type="entry name" value="Anoctamin_TM"/>
</dbReference>
<gene>
    <name evidence="12" type="ORF">D4764_02G0000410</name>
</gene>
<comment type="similarity">
    <text evidence="2 8">Belongs to the anoctamin family.</text>
</comment>
<dbReference type="InterPro" id="IPR032394">
    <property type="entry name" value="Anoct_dimer"/>
</dbReference>
<feature type="transmembrane region" description="Helical" evidence="8">
    <location>
        <begin position="986"/>
        <end position="1004"/>
    </location>
</feature>
<feature type="transmembrane region" description="Helical" evidence="8">
    <location>
        <begin position="441"/>
        <end position="461"/>
    </location>
</feature>